<dbReference type="RefSeq" id="WP_183361302.1">
    <property type="nucleotide sequence ID" value="NZ_BLXZ01000004.1"/>
</dbReference>
<organism evidence="1 2">
    <name type="scientific">Geomonas limicola</name>
    <dbReference type="NCBI Taxonomy" id="2740186"/>
    <lineage>
        <taxon>Bacteria</taxon>
        <taxon>Pseudomonadati</taxon>
        <taxon>Thermodesulfobacteriota</taxon>
        <taxon>Desulfuromonadia</taxon>
        <taxon>Geobacterales</taxon>
        <taxon>Geobacteraceae</taxon>
        <taxon>Geomonas</taxon>
    </lineage>
</organism>
<evidence type="ECO:0008006" key="3">
    <source>
        <dbReference type="Google" id="ProtNLM"/>
    </source>
</evidence>
<gene>
    <name evidence="1" type="ORF">GMLC_23290</name>
</gene>
<evidence type="ECO:0000313" key="1">
    <source>
        <dbReference type="EMBL" id="GFO68750.1"/>
    </source>
</evidence>
<dbReference type="EMBL" id="BLXZ01000004">
    <property type="protein sequence ID" value="GFO68750.1"/>
    <property type="molecule type" value="Genomic_DNA"/>
</dbReference>
<accession>A0A6V8N8L5</accession>
<dbReference type="AlphaFoldDB" id="A0A6V8N8L5"/>
<evidence type="ECO:0000313" key="2">
    <source>
        <dbReference type="Proteomes" id="UP000587586"/>
    </source>
</evidence>
<reference evidence="2" key="1">
    <citation type="submission" date="2020-06" db="EMBL/GenBank/DDBJ databases">
        <title>Draft genomic sequecing of Geomonas sp. Red745.</title>
        <authorList>
            <person name="Itoh H."/>
            <person name="Xu Z.X."/>
            <person name="Ushijima N."/>
            <person name="Masuda Y."/>
            <person name="Shiratori Y."/>
            <person name="Senoo K."/>
        </authorList>
    </citation>
    <scope>NUCLEOTIDE SEQUENCE [LARGE SCALE GENOMIC DNA]</scope>
    <source>
        <strain evidence="2">Red745</strain>
    </source>
</reference>
<dbReference type="InterPro" id="IPR021317">
    <property type="entry name" value="DUF2917"/>
</dbReference>
<proteinExistence type="predicted"/>
<name>A0A6V8N8L5_9BACT</name>
<keyword evidence="2" id="KW-1185">Reference proteome</keyword>
<protein>
    <recommendedName>
        <fullName evidence="3">DUF2917 domain-containing protein</fullName>
    </recommendedName>
</protein>
<sequence>MNYLLKNKEVLTLIGAARLESVWVQSGRIWLTREGDPRDYCLAAGSRLALDGARLVVLEALEDAALAVVVAGQEQHGGARLTLALSSPGGR</sequence>
<dbReference type="Proteomes" id="UP000587586">
    <property type="component" value="Unassembled WGS sequence"/>
</dbReference>
<comment type="caution">
    <text evidence="1">The sequence shown here is derived from an EMBL/GenBank/DDBJ whole genome shotgun (WGS) entry which is preliminary data.</text>
</comment>
<dbReference type="Pfam" id="PF11142">
    <property type="entry name" value="DUF2917"/>
    <property type="match status" value="1"/>
</dbReference>